<dbReference type="PROSITE" id="PS00479">
    <property type="entry name" value="ZF_DAG_PE_1"/>
    <property type="match status" value="1"/>
</dbReference>
<feature type="domain" description="Rho-GAP" evidence="8">
    <location>
        <begin position="725"/>
        <end position="913"/>
    </location>
</feature>
<gene>
    <name evidence="9" type="ORF">BCR42DRAFT_405220</name>
</gene>
<evidence type="ECO:0008006" key="11">
    <source>
        <dbReference type="Google" id="ProtNLM"/>
    </source>
</evidence>
<dbReference type="PROSITE" id="PS00478">
    <property type="entry name" value="LIM_DOMAIN_1"/>
    <property type="match status" value="2"/>
</dbReference>
<keyword evidence="10" id="KW-1185">Reference proteome</keyword>
<evidence type="ECO:0000256" key="5">
    <source>
        <dbReference type="SAM" id="MobiDB-lite"/>
    </source>
</evidence>
<evidence type="ECO:0000259" key="6">
    <source>
        <dbReference type="PROSITE" id="PS50023"/>
    </source>
</evidence>
<dbReference type="PROSITE" id="PS50081">
    <property type="entry name" value="ZF_DAG_PE_2"/>
    <property type="match status" value="1"/>
</dbReference>
<dbReference type="OrthoDB" id="79452at2759"/>
<evidence type="ECO:0000256" key="2">
    <source>
        <dbReference type="ARBA" id="ARBA00022723"/>
    </source>
</evidence>
<feature type="domain" description="Phorbol-ester/DAG-type" evidence="7">
    <location>
        <begin position="654"/>
        <end position="703"/>
    </location>
</feature>
<dbReference type="AlphaFoldDB" id="A0A1X2IX79"/>
<evidence type="ECO:0000259" key="7">
    <source>
        <dbReference type="PROSITE" id="PS50081"/>
    </source>
</evidence>
<dbReference type="Gene3D" id="3.30.60.20">
    <property type="match status" value="1"/>
</dbReference>
<dbReference type="GO" id="GO:0005096">
    <property type="term" value="F:GTPase activator activity"/>
    <property type="evidence" value="ECO:0007669"/>
    <property type="project" value="UniProtKB-KW"/>
</dbReference>
<dbReference type="SMART" id="SM00109">
    <property type="entry name" value="C1"/>
    <property type="match status" value="1"/>
</dbReference>
<dbReference type="InterPro" id="IPR051854">
    <property type="entry name" value="Rho-type_GAP"/>
</dbReference>
<name>A0A1X2IX79_9FUNG</name>
<feature type="compositionally biased region" description="Basic and acidic residues" evidence="5">
    <location>
        <begin position="317"/>
        <end position="330"/>
    </location>
</feature>
<dbReference type="InterPro" id="IPR001781">
    <property type="entry name" value="Znf_LIM"/>
</dbReference>
<evidence type="ECO:0000313" key="9">
    <source>
        <dbReference type="EMBL" id="ORZ23654.1"/>
    </source>
</evidence>
<dbReference type="InterPro" id="IPR046349">
    <property type="entry name" value="C1-like_sf"/>
</dbReference>
<dbReference type="PANTHER" id="PTHR46075">
    <property type="entry name" value="CHIMERIN FAMILY MEMBER"/>
    <property type="match status" value="1"/>
</dbReference>
<dbReference type="CDD" id="cd00159">
    <property type="entry name" value="RhoGAP"/>
    <property type="match status" value="1"/>
</dbReference>
<dbReference type="Pfam" id="PF00130">
    <property type="entry name" value="C1_1"/>
    <property type="match status" value="1"/>
</dbReference>
<keyword evidence="1" id="KW-0343">GTPase activation</keyword>
<dbReference type="SMART" id="SM00132">
    <property type="entry name" value="LIM"/>
    <property type="match status" value="2"/>
</dbReference>
<dbReference type="InterPro" id="IPR008936">
    <property type="entry name" value="Rho_GTPase_activation_prot"/>
</dbReference>
<dbReference type="GO" id="GO:0046872">
    <property type="term" value="F:metal ion binding"/>
    <property type="evidence" value="ECO:0007669"/>
    <property type="project" value="UniProtKB-KW"/>
</dbReference>
<dbReference type="PROSITE" id="PS50023">
    <property type="entry name" value="LIM_DOMAIN_2"/>
    <property type="match status" value="2"/>
</dbReference>
<proteinExistence type="predicted"/>
<reference evidence="9 10" key="1">
    <citation type="submission" date="2016-07" db="EMBL/GenBank/DDBJ databases">
        <title>Pervasive Adenine N6-methylation of Active Genes in Fungi.</title>
        <authorList>
            <consortium name="DOE Joint Genome Institute"/>
            <person name="Mondo S.J."/>
            <person name="Dannebaum R.O."/>
            <person name="Kuo R.C."/>
            <person name="Labutti K."/>
            <person name="Haridas S."/>
            <person name="Kuo A."/>
            <person name="Salamov A."/>
            <person name="Ahrendt S.R."/>
            <person name="Lipzen A."/>
            <person name="Sullivan W."/>
            <person name="Andreopoulos W.B."/>
            <person name="Clum A."/>
            <person name="Lindquist E."/>
            <person name="Daum C."/>
            <person name="Ramamoorthy G.K."/>
            <person name="Gryganskyi A."/>
            <person name="Culley D."/>
            <person name="Magnuson J.K."/>
            <person name="James T.Y."/>
            <person name="O'Malley M.A."/>
            <person name="Stajich J.E."/>
            <person name="Spatafora J.W."/>
            <person name="Visel A."/>
            <person name="Grigoriev I.V."/>
        </authorList>
    </citation>
    <scope>NUCLEOTIDE SEQUENCE [LARGE SCALE GENOMIC DNA]</scope>
    <source>
        <strain evidence="9 10">NRRL 1336</strain>
    </source>
</reference>
<evidence type="ECO:0000256" key="4">
    <source>
        <dbReference type="PROSITE-ProRule" id="PRU00125"/>
    </source>
</evidence>
<evidence type="ECO:0000313" key="10">
    <source>
        <dbReference type="Proteomes" id="UP000193560"/>
    </source>
</evidence>
<evidence type="ECO:0000256" key="3">
    <source>
        <dbReference type="ARBA" id="ARBA00022833"/>
    </source>
</evidence>
<comment type="caution">
    <text evidence="9">The sequence shown here is derived from an EMBL/GenBank/DDBJ whole genome shotgun (WGS) entry which is preliminary data.</text>
</comment>
<keyword evidence="4" id="KW-0440">LIM domain</keyword>
<organism evidence="9 10">
    <name type="scientific">Absidia repens</name>
    <dbReference type="NCBI Taxonomy" id="90262"/>
    <lineage>
        <taxon>Eukaryota</taxon>
        <taxon>Fungi</taxon>
        <taxon>Fungi incertae sedis</taxon>
        <taxon>Mucoromycota</taxon>
        <taxon>Mucoromycotina</taxon>
        <taxon>Mucoromycetes</taxon>
        <taxon>Mucorales</taxon>
        <taxon>Cunninghamellaceae</taxon>
        <taxon>Absidia</taxon>
    </lineage>
</organism>
<protein>
    <recommendedName>
        <fullName evidence="11">RhoGAP-domain-containing protein</fullName>
    </recommendedName>
</protein>
<feature type="domain" description="LIM zinc-binding" evidence="6">
    <location>
        <begin position="62"/>
        <end position="121"/>
    </location>
</feature>
<feature type="region of interest" description="Disordered" evidence="5">
    <location>
        <begin position="225"/>
        <end position="244"/>
    </location>
</feature>
<dbReference type="GO" id="GO:0007165">
    <property type="term" value="P:signal transduction"/>
    <property type="evidence" value="ECO:0007669"/>
    <property type="project" value="InterPro"/>
</dbReference>
<evidence type="ECO:0000259" key="8">
    <source>
        <dbReference type="PROSITE" id="PS50238"/>
    </source>
</evidence>
<dbReference type="SMART" id="SM00324">
    <property type="entry name" value="RhoGAP"/>
    <property type="match status" value="1"/>
</dbReference>
<dbReference type="EMBL" id="MCGE01000003">
    <property type="protein sequence ID" value="ORZ23654.1"/>
    <property type="molecule type" value="Genomic_DNA"/>
</dbReference>
<dbReference type="PANTHER" id="PTHR46075:SF2">
    <property type="entry name" value="RHO GTPASE ACTIVATING PROTEIN AT 5A, ISOFORM A"/>
    <property type="match status" value="1"/>
</dbReference>
<dbReference type="Pfam" id="PF00620">
    <property type="entry name" value="RhoGAP"/>
    <property type="match status" value="1"/>
</dbReference>
<dbReference type="Proteomes" id="UP000193560">
    <property type="component" value="Unassembled WGS sequence"/>
</dbReference>
<feature type="region of interest" description="Disordered" evidence="5">
    <location>
        <begin position="311"/>
        <end position="330"/>
    </location>
</feature>
<keyword evidence="2 4" id="KW-0479">Metal-binding</keyword>
<dbReference type="PROSITE" id="PS50238">
    <property type="entry name" value="RHOGAP"/>
    <property type="match status" value="1"/>
</dbReference>
<dbReference type="STRING" id="90262.A0A1X2IX79"/>
<dbReference type="Gene3D" id="2.10.110.10">
    <property type="entry name" value="Cysteine Rich Protein"/>
    <property type="match status" value="2"/>
</dbReference>
<dbReference type="Pfam" id="PF00412">
    <property type="entry name" value="LIM"/>
    <property type="match status" value="2"/>
</dbReference>
<dbReference type="SUPFAM" id="SSF48350">
    <property type="entry name" value="GTPase activation domain, GAP"/>
    <property type="match status" value="1"/>
</dbReference>
<dbReference type="InterPro" id="IPR000198">
    <property type="entry name" value="RhoGAP_dom"/>
</dbReference>
<feature type="domain" description="LIM zinc-binding" evidence="6">
    <location>
        <begin position="5"/>
        <end position="61"/>
    </location>
</feature>
<keyword evidence="3 4" id="KW-0862">Zinc</keyword>
<dbReference type="Gene3D" id="1.10.555.10">
    <property type="entry name" value="Rho GTPase activation protein"/>
    <property type="match status" value="1"/>
</dbReference>
<dbReference type="SUPFAM" id="SSF57889">
    <property type="entry name" value="Cysteine-rich domain"/>
    <property type="match status" value="1"/>
</dbReference>
<feature type="compositionally biased region" description="Polar residues" evidence="5">
    <location>
        <begin position="152"/>
        <end position="179"/>
    </location>
</feature>
<accession>A0A1X2IX79</accession>
<feature type="region of interest" description="Disordered" evidence="5">
    <location>
        <begin position="122"/>
        <end position="179"/>
    </location>
</feature>
<evidence type="ECO:0000256" key="1">
    <source>
        <dbReference type="ARBA" id="ARBA00022468"/>
    </source>
</evidence>
<dbReference type="InterPro" id="IPR002219">
    <property type="entry name" value="PKC_DAG/PE"/>
</dbReference>
<sequence>MDDPPSCIGCDLPIDDGSIIAFGDALFHLKCFVCTKCSRPVDCNGNLLLLTDGRPVCEDCSYTCTVCKKAIHDEAIMTGEEVYHADCFRCTSCHDKIADLVFTQTSKGIYCTPCYDRRRAEKHRRREKRQQQKQQTAPLDHKPIIQEPMRTRGSSLDTTRSPIQPRASQSEKITTTASTKRTSRMDLTLSGFPALNLSFFENDSLDLLNLTSSLGANLSLDNNSNSGSMASHDRSLLTSSTPSTTVPGNAHTFFNEPDGLITPALSDPSYSAASSSTLNGDTLLEPWPSSSSINRASDMLRSSLSFLDFPAPPERSLSSDDSQKSQHQLEDELKLSKRKLVNMEKSFNKIKEASQRALDEFSKAKEEFGKEMVLRQQHESTISQLRRQMTLLQQMHVHRGDFMPLNQAEIEHLAHLRVELERHCNDLKICRDRMATDIESYVQQKQAGLTSDPISHLQEQQRSVLVELRMLKKERDALRAETTGLSKLRDDVITEMVMISTKNAELTEMNNDLSRRMTERERETAAIFLGGEMGMQRKSSEFTQSNQEASSAAAIQKVASRDSYNGILAPKLFKIKKVNVFGKLNTTNGSNGTTPARKDSVMISPINGVNSPISPPSSSSSASSAIYGGGGTDYLNYNNASTLSFTNKQVQDGSHAFMPTSFYKSTKCEGCHNSMKWGVSELRCQTCGLAAHTKCLGSLPARCHGPGTQRTSQDDGKQGQSMFGNDLTAQVNLEQDTIPVVVKACIAAVEERGMDYEGIYRKSGGAAQMRLIQQGFDRGDVDLSDDDTYNDICAVTSVLKAYFRDLPDPLLTYDLHSRWIEVVALPDGPDKTETFCELLLELPKANYDTLTALIYHLDRIQKDHSTNLMTIKNLAMVFGPTLMRDQDTSRDLVDLGLKNATIEYLLTHVFDLF</sequence>